<dbReference type="InterPro" id="IPR056834">
    <property type="entry name" value="ARM_TT21_C"/>
</dbReference>
<dbReference type="Pfam" id="PF12895">
    <property type="entry name" value="ANAPC3"/>
    <property type="match status" value="1"/>
</dbReference>
<dbReference type="PROSITE" id="PS50293">
    <property type="entry name" value="TPR_REGION"/>
    <property type="match status" value="2"/>
</dbReference>
<evidence type="ECO:0000313" key="6">
    <source>
        <dbReference type="EMBL" id="GAX60658.1"/>
    </source>
</evidence>
<feature type="repeat" description="TPR" evidence="3">
    <location>
        <begin position="233"/>
        <end position="266"/>
    </location>
</feature>
<feature type="repeat" description="TPR" evidence="3">
    <location>
        <begin position="1486"/>
        <end position="1519"/>
    </location>
</feature>
<dbReference type="OrthoDB" id="9757961at2"/>
<feature type="repeat" description="TPR" evidence="3">
    <location>
        <begin position="1881"/>
        <end position="1914"/>
    </location>
</feature>
<feature type="repeat" description="TPR" evidence="3">
    <location>
        <begin position="267"/>
        <end position="300"/>
    </location>
</feature>
<evidence type="ECO:0000256" key="2">
    <source>
        <dbReference type="ARBA" id="ARBA00022803"/>
    </source>
</evidence>
<dbReference type="Pfam" id="PF14559">
    <property type="entry name" value="TPR_19"/>
    <property type="match status" value="6"/>
</dbReference>
<comment type="caution">
    <text evidence="6">The sequence shown here is derived from an EMBL/GenBank/DDBJ whole genome shotgun (WGS) entry which is preliminary data.</text>
</comment>
<evidence type="ECO:0000256" key="1">
    <source>
        <dbReference type="ARBA" id="ARBA00022737"/>
    </source>
</evidence>
<feature type="repeat" description="TPR" evidence="3">
    <location>
        <begin position="1777"/>
        <end position="1810"/>
    </location>
</feature>
<feature type="repeat" description="TPR" evidence="3">
    <location>
        <begin position="405"/>
        <end position="438"/>
    </location>
</feature>
<dbReference type="Pfam" id="PF13432">
    <property type="entry name" value="TPR_16"/>
    <property type="match status" value="1"/>
</dbReference>
<feature type="repeat" description="TPR" evidence="3">
    <location>
        <begin position="471"/>
        <end position="504"/>
    </location>
</feature>
<protein>
    <recommendedName>
        <fullName evidence="5">Tetratricopeptide repeat protein 21A/21B C-terminal ARM domain-containing protein</fullName>
    </recommendedName>
</protein>
<dbReference type="InterPro" id="IPR011990">
    <property type="entry name" value="TPR-like_helical_dom_sf"/>
</dbReference>
<dbReference type="Gene3D" id="1.25.40.10">
    <property type="entry name" value="Tetratricopeptide repeat domain"/>
    <property type="match status" value="10"/>
</dbReference>
<feature type="domain" description="Tetratricopeptide repeat protein 21A/21B C-terminal ARM" evidence="5">
    <location>
        <begin position="1503"/>
        <end position="1652"/>
    </location>
</feature>
<feature type="repeat" description="TPR" evidence="3">
    <location>
        <begin position="1587"/>
        <end position="1620"/>
    </location>
</feature>
<sequence length="1964" mass="222717">MNDSQKFQSNKGKRWKFWLIFVATPIIVIICILFAAFYVYIGKDVWKKRDLEQGLVFAKVQRNREALEIFEKELAKNPRNANIHYYMAVSYSNLEDYEKAIAKLETALKIKPDFSDAHILLANISLSKAIELRRLGKAESLVLEKLLEAEDICRAEIERNPNYQNAYTCLGQIHTEQGLIEDAIINYEEALKLDDKLLTAHIAIARLYAQRDKIDLAERHCNLILSEIDHDNYEARMLLSLIYEKQGELDKAVECLTRILKKKPDDLAVHTQLGLFYLKLSKYDEAFNEVQKVRKLSPVILPPLANFIEGCVLFQRKDYKNAIVSLKEVTEKIPDFIQPHYVLALALIENRQLEEARFEFKTTIGLSPEFIPAQIGLMRLLEKEGNYNEIVRLSKDVLAMEPENLNIMQILGNTYVNLRDFKSAEAVFQKILELKPSIGNIKMAGFSLATGQLGKCIRQCEEIIKSNPDEARAYDILGLAYLREGNFEECIKQFEKAIEKNQRMVDAHLNLTRAYIVTGRNKDAIKTLEDLISFDPNNLQANTLLTSLYEKEGNIDKAINILVNVMAIEPEYLPGYKVAGLYLLNGMADEAVDICNRALKLAPEDADFHINLAVAHQDKGEYTQSILSCQEAGKQKQLKPFLNILMANIHTANGDFDKAADYFLKGSEAFERKEYTNAVALLKKVTDRLPGSAQAHYILAIALMESGNIKKAKAEFTTTLDLAPGFIPAQIGLAKLLFRSGWYREAIRLAKNILDIESDNLEVMCLIGKSYMKLEDFEDAELIFKKIIKLDPLIGKIYMAHLSLASGQLSKCIKECEQIIRTDPEELKVYDILGLAYVRQGNFDKGIEQFAKAIGKNQNKADTHLNLAKAYVVTGRNNDAINTLEILISFNPINLEANTILANLYEGDGRIDDAADLLERVLEIDPEYLPAYKLASLRLWQGRADDAIDLCNRALKLTAENVMFHINLAIAYQEKEKYHESISLFKNAGDLSSDIPLFDMFMTNIYVSNDDFYKARKQVESSLIFNDEEKKEYLKLVDLCQKNKKDSKKVTLNLNKALAAKQMCNFDLAISESKKALAIFPQTLIPEMLIEHGEEEAVSIYQRLAGKDDESISVRLSLANQLFKKGSIHETAKITEETMELYPEDLSSYNLLEELFIRDTKDTKHKDSTHGYYDMVRLKFTNEQVESLSMFNDAEKKEYLGLIEICKDNEKKGKQVTLSINKYIVAIQSGYFSLAIKECEKAAKILPDNLVPKIFLASTYLSANKKEEAIKVYNEIIERKPEYVSQDMGKAYLAAQKEEDAISTYQNLADLDNNSVSTRLILAGLLFKKNSVEDAVKLVDEAIQLSPENLRAHNLLGELNLASTRYENAEMAFSKMLELDVNTFEGHYNMARLKFAQNEIDECIRYCKKSLEIKPAEIRVLTVLGAAYLRKGMLSNAVLVFNKIIDINSKFVPAHLNIANIKLQLNQPEIALPHYKTALRIDPQNNVARLGLGSAYALIGKHKEAIVEFETLNKTEPENVAVYFNMIKSYLAMDQDDKAHDALVKVLELDPENQTASLLMSKVYVKNEEISKAIEQLSFVLQHNPESSDAYGLGILYLDRGEYENSISTYKQGINNFPNNVFFLCSLSIAHLMNEDYDGAIDACSKAINIQPGGIIPNLCMIIISLSKDDFEGARRHISNESLRLNNMQKESLMGLINFSENNKLTSKIVYHLGRSIAYANSKWLNRVLKEHDKISEIAITDASLYQILADILVWSGGVDEAIEIYKRALEMAPDSPSVYYQLANIYARNARNDEAETLYKKLISIDPDNVIAHLKLAMILQSNGLINEAVKEYEMVIKLEPSSIFAHNNLAYLYATKLQGKIDYAMKFAKDARELAPKNANILDTYGWICYLNGEYDKSIAELKNAVKISPRNPTMRYHLGVVYYKTGLELLALKELEYALRLSSNFPEAEKTGKLIEKISFY</sequence>
<keyword evidence="7" id="KW-1185">Reference proteome</keyword>
<evidence type="ECO:0000259" key="5">
    <source>
        <dbReference type="Pfam" id="PF25063"/>
    </source>
</evidence>
<feature type="repeat" description="TPR" evidence="3">
    <location>
        <begin position="81"/>
        <end position="114"/>
    </location>
</feature>
<dbReference type="Pfam" id="PF13181">
    <property type="entry name" value="TPR_8"/>
    <property type="match status" value="6"/>
</dbReference>
<dbReference type="Proteomes" id="UP000218542">
    <property type="component" value="Unassembled WGS sequence"/>
</dbReference>
<feature type="repeat" description="TPR" evidence="3">
    <location>
        <begin position="505"/>
        <end position="538"/>
    </location>
</feature>
<evidence type="ECO:0000313" key="7">
    <source>
        <dbReference type="Proteomes" id="UP000218542"/>
    </source>
</evidence>
<feature type="repeat" description="TPR" evidence="3">
    <location>
        <begin position="895"/>
        <end position="928"/>
    </location>
</feature>
<accession>A0A286TXP2</accession>
<organism evidence="6 7">
    <name type="scientific">Candidatus Scalindua japonica</name>
    <dbReference type="NCBI Taxonomy" id="1284222"/>
    <lineage>
        <taxon>Bacteria</taxon>
        <taxon>Pseudomonadati</taxon>
        <taxon>Planctomycetota</taxon>
        <taxon>Candidatus Brocadiia</taxon>
        <taxon>Candidatus Brocadiales</taxon>
        <taxon>Candidatus Scalinduaceae</taxon>
        <taxon>Candidatus Scalindua</taxon>
    </lineage>
</organism>
<keyword evidence="1" id="KW-0677">Repeat</keyword>
<feature type="transmembrane region" description="Helical" evidence="4">
    <location>
        <begin position="17"/>
        <end position="41"/>
    </location>
</feature>
<dbReference type="Pfam" id="PF13414">
    <property type="entry name" value="TPR_11"/>
    <property type="match status" value="1"/>
</dbReference>
<keyword evidence="2 3" id="KW-0802">TPR repeat</keyword>
<dbReference type="PROSITE" id="PS50005">
    <property type="entry name" value="TPR"/>
    <property type="match status" value="22"/>
</dbReference>
<proteinExistence type="predicted"/>
<keyword evidence="4" id="KW-0472">Membrane</keyword>
<feature type="repeat" description="TPR" evidence="3">
    <location>
        <begin position="1452"/>
        <end position="1485"/>
    </location>
</feature>
<feature type="repeat" description="TPR" evidence="3">
    <location>
        <begin position="1520"/>
        <end position="1553"/>
    </location>
</feature>
<dbReference type="RefSeq" id="WP_096894051.1">
    <property type="nucleotide sequence ID" value="NZ_BAOS01000013.1"/>
</dbReference>
<gene>
    <name evidence="6" type="ORF">SCALIN_C13_0173</name>
</gene>
<feature type="repeat" description="TPR" evidence="3">
    <location>
        <begin position="164"/>
        <end position="197"/>
    </location>
</feature>
<dbReference type="PANTHER" id="PTHR44858:SF1">
    <property type="entry name" value="UDP-N-ACETYLGLUCOSAMINE--PEPTIDE N-ACETYLGLUCOSAMINYLTRANSFERASE SPINDLY-RELATED"/>
    <property type="match status" value="1"/>
</dbReference>
<feature type="repeat" description="TPR" evidence="3">
    <location>
        <begin position="761"/>
        <end position="794"/>
    </location>
</feature>
<feature type="repeat" description="TPR" evidence="3">
    <location>
        <begin position="1811"/>
        <end position="1844"/>
    </location>
</feature>
<dbReference type="InterPro" id="IPR019734">
    <property type="entry name" value="TPR_rpt"/>
</dbReference>
<feature type="repeat" description="TPR" evidence="3">
    <location>
        <begin position="861"/>
        <end position="894"/>
    </location>
</feature>
<feature type="repeat" description="TPR" evidence="3">
    <location>
        <begin position="693"/>
        <end position="726"/>
    </location>
</feature>
<dbReference type="SUPFAM" id="SSF48452">
    <property type="entry name" value="TPR-like"/>
    <property type="match status" value="10"/>
</dbReference>
<evidence type="ECO:0000256" key="3">
    <source>
        <dbReference type="PROSITE-ProRule" id="PRU00339"/>
    </source>
</evidence>
<feature type="repeat" description="TPR" evidence="3">
    <location>
        <begin position="1316"/>
        <end position="1349"/>
    </location>
</feature>
<feature type="repeat" description="TPR" evidence="3">
    <location>
        <begin position="827"/>
        <end position="860"/>
    </location>
</feature>
<dbReference type="SMART" id="SM00028">
    <property type="entry name" value="TPR"/>
    <property type="match status" value="40"/>
</dbReference>
<reference evidence="7" key="1">
    <citation type="journal article" date="2017" name="Environ. Microbiol. Rep.">
        <title>Genetic Diversity of Marine Anaerobic Ammonium-Oxidizing Bacteria as Revealed by Genomic and Proteomic Analyses of 'Candidatus Scalindua japonica'.</title>
        <authorList>
            <person name="Oshiki M."/>
            <person name="Mizuto K."/>
            <person name="Kimura Z."/>
            <person name="Kindaichi T."/>
            <person name="Satoh H."/>
            <person name="Okabe S."/>
        </authorList>
    </citation>
    <scope>NUCLEOTIDE SEQUENCE [LARGE SCALE GENOMIC DNA]</scope>
    <source>
        <strain evidence="7">husup-a2</strain>
    </source>
</reference>
<feature type="repeat" description="TPR" evidence="3">
    <location>
        <begin position="1418"/>
        <end position="1451"/>
    </location>
</feature>
<name>A0A286TXP2_9BACT</name>
<keyword evidence="4" id="KW-0812">Transmembrane</keyword>
<dbReference type="EMBL" id="BAOS01000013">
    <property type="protein sequence ID" value="GAX60658.1"/>
    <property type="molecule type" value="Genomic_DNA"/>
</dbReference>
<dbReference type="InterPro" id="IPR050498">
    <property type="entry name" value="Ycf3"/>
</dbReference>
<evidence type="ECO:0000256" key="4">
    <source>
        <dbReference type="SAM" id="Phobius"/>
    </source>
</evidence>
<dbReference type="PANTHER" id="PTHR44858">
    <property type="entry name" value="TETRATRICOPEPTIDE REPEAT PROTEIN 6"/>
    <property type="match status" value="1"/>
</dbReference>
<feature type="repeat" description="TPR" evidence="3">
    <location>
        <begin position="1743"/>
        <end position="1776"/>
    </location>
</feature>
<dbReference type="Pfam" id="PF25063">
    <property type="entry name" value="ARM_TT21_C"/>
    <property type="match status" value="1"/>
</dbReference>
<keyword evidence="4" id="KW-1133">Transmembrane helix</keyword>